<reference evidence="2 3" key="1">
    <citation type="journal article" date="2019" name="Int. J. Syst. Evol. Microbiol.">
        <title>The Global Catalogue of Microorganisms (GCM) 10K type strain sequencing project: providing services to taxonomists for standard genome sequencing and annotation.</title>
        <authorList>
            <consortium name="The Broad Institute Genomics Platform"/>
            <consortium name="The Broad Institute Genome Sequencing Center for Infectious Disease"/>
            <person name="Wu L."/>
            <person name="Ma J."/>
        </authorList>
    </citation>
    <scope>NUCLEOTIDE SEQUENCE [LARGE SCALE GENOMIC DNA]</scope>
    <source>
        <strain evidence="2 3">CGMCC 1.12543</strain>
    </source>
</reference>
<dbReference type="InterPro" id="IPR000182">
    <property type="entry name" value="GNAT_dom"/>
</dbReference>
<gene>
    <name evidence="2" type="ORF">ACFPYI_09480</name>
</gene>
<dbReference type="Pfam" id="PF13420">
    <property type="entry name" value="Acetyltransf_4"/>
    <property type="match status" value="1"/>
</dbReference>
<dbReference type="NCBIfam" id="NF040504">
    <property type="entry name" value="resist_ArsN1b"/>
    <property type="match status" value="1"/>
</dbReference>
<dbReference type="RefSeq" id="WP_247414454.1">
    <property type="nucleotide sequence ID" value="NZ_JALLGW010000001.1"/>
</dbReference>
<evidence type="ECO:0000313" key="3">
    <source>
        <dbReference type="Proteomes" id="UP001596099"/>
    </source>
</evidence>
<feature type="domain" description="N-acetyltransferase" evidence="1">
    <location>
        <begin position="4"/>
        <end position="161"/>
    </location>
</feature>
<dbReference type="AlphaFoldDB" id="A0ABD5RLP2"/>
<name>A0ABD5RLP2_9EURY</name>
<comment type="caution">
    <text evidence="2">The sequence shown here is derived from an EMBL/GenBank/DDBJ whole genome shotgun (WGS) entry which is preliminary data.</text>
</comment>
<dbReference type="PROSITE" id="PS51186">
    <property type="entry name" value="GNAT"/>
    <property type="match status" value="1"/>
</dbReference>
<evidence type="ECO:0000259" key="1">
    <source>
        <dbReference type="PROSITE" id="PS51186"/>
    </source>
</evidence>
<protein>
    <submittedName>
        <fullName evidence="2">Arsinothricin resistance N-acetyltransferase ArsN1 family B</fullName>
    </submittedName>
</protein>
<sequence length="196" mass="20969">MTPPRLRPATPDDAAAIRRIYAPFVEETAVSFEADPPTVDEMRDRIESKPPAYPWLVAEGGSGVVGYAYAGRFASRAAYRWAVECSVYVAPDAHRGGVGGALYTGLLDLLARQGYRTAYAGMTVPNEASAGLHSAMGFTPVGTFENAGYKRGSWHDVQWWQRGLGDEATADTGQPAPPRPLPELADAEVAAALTVE</sequence>
<dbReference type="SUPFAM" id="SSF55729">
    <property type="entry name" value="Acyl-CoA N-acyltransferases (Nat)"/>
    <property type="match status" value="1"/>
</dbReference>
<dbReference type="CDD" id="cd04301">
    <property type="entry name" value="NAT_SF"/>
    <property type="match status" value="1"/>
</dbReference>
<organism evidence="2 3">
    <name type="scientific">Halomarina salina</name>
    <dbReference type="NCBI Taxonomy" id="1872699"/>
    <lineage>
        <taxon>Archaea</taxon>
        <taxon>Methanobacteriati</taxon>
        <taxon>Methanobacteriota</taxon>
        <taxon>Stenosarchaea group</taxon>
        <taxon>Halobacteria</taxon>
        <taxon>Halobacteriales</taxon>
        <taxon>Natronomonadaceae</taxon>
        <taxon>Halomarina</taxon>
    </lineage>
</organism>
<accession>A0ABD5RLP2</accession>
<dbReference type="InterPro" id="IPR016181">
    <property type="entry name" value="Acyl_CoA_acyltransferase"/>
</dbReference>
<dbReference type="Proteomes" id="UP001596099">
    <property type="component" value="Unassembled WGS sequence"/>
</dbReference>
<proteinExistence type="predicted"/>
<dbReference type="PANTHER" id="PTHR43072:SF8">
    <property type="entry name" value="ACYLTRANSFERASE FABY-RELATED"/>
    <property type="match status" value="1"/>
</dbReference>
<dbReference type="PANTHER" id="PTHR43072">
    <property type="entry name" value="N-ACETYLTRANSFERASE"/>
    <property type="match status" value="1"/>
</dbReference>
<dbReference type="Gene3D" id="3.40.630.30">
    <property type="match status" value="1"/>
</dbReference>
<dbReference type="EMBL" id="JBHSQH010000001">
    <property type="protein sequence ID" value="MFC5971561.1"/>
    <property type="molecule type" value="Genomic_DNA"/>
</dbReference>
<keyword evidence="3" id="KW-1185">Reference proteome</keyword>
<evidence type="ECO:0000313" key="2">
    <source>
        <dbReference type="EMBL" id="MFC5971561.1"/>
    </source>
</evidence>